<evidence type="ECO:0000313" key="3">
    <source>
        <dbReference type="Proteomes" id="UP001222800"/>
    </source>
</evidence>
<dbReference type="EMBL" id="CP120733">
    <property type="protein sequence ID" value="WFD09426.1"/>
    <property type="molecule type" value="Genomic_DNA"/>
</dbReference>
<keyword evidence="1" id="KW-0812">Transmembrane</keyword>
<sequence>MATETQKNFRKQMKEIEKESKNKNQETFYSYIEKDHISGYYSKRKKKKIIISSISLCSILIFLWNFYALSTWLNPVIHSITNKNIPTTVPVLSFNATKHKEVGGYLKQTKKNSYANYEYRV</sequence>
<organism evidence="2 3">
    <name type="scientific">Tepidibacter hydrothermalis</name>
    <dbReference type="NCBI Taxonomy" id="3036126"/>
    <lineage>
        <taxon>Bacteria</taxon>
        <taxon>Bacillati</taxon>
        <taxon>Bacillota</taxon>
        <taxon>Clostridia</taxon>
        <taxon>Peptostreptococcales</taxon>
        <taxon>Peptostreptococcaceae</taxon>
        <taxon>Tepidibacter</taxon>
    </lineage>
</organism>
<accession>A0ABY8E933</accession>
<name>A0ABY8E933_9FIRM</name>
<dbReference type="Proteomes" id="UP001222800">
    <property type="component" value="Chromosome"/>
</dbReference>
<evidence type="ECO:0000313" key="2">
    <source>
        <dbReference type="EMBL" id="WFD09426.1"/>
    </source>
</evidence>
<keyword evidence="1" id="KW-0472">Membrane</keyword>
<keyword evidence="3" id="KW-1185">Reference proteome</keyword>
<keyword evidence="1" id="KW-1133">Transmembrane helix</keyword>
<reference evidence="2 3" key="1">
    <citation type="submission" date="2023-03" db="EMBL/GenBank/DDBJ databases">
        <title>Complete genome sequence of Tepidibacter sp. SWIR-1, isolated from a deep-sea hydrothermal vent.</title>
        <authorList>
            <person name="Li X."/>
        </authorList>
    </citation>
    <scope>NUCLEOTIDE SEQUENCE [LARGE SCALE GENOMIC DNA]</scope>
    <source>
        <strain evidence="2 3">SWIR-1</strain>
    </source>
</reference>
<evidence type="ECO:0000256" key="1">
    <source>
        <dbReference type="SAM" id="Phobius"/>
    </source>
</evidence>
<proteinExistence type="predicted"/>
<evidence type="ECO:0008006" key="4">
    <source>
        <dbReference type="Google" id="ProtNLM"/>
    </source>
</evidence>
<protein>
    <recommendedName>
        <fullName evidence="4">ECF-type sigma factor negative effector</fullName>
    </recommendedName>
</protein>
<feature type="transmembrane region" description="Helical" evidence="1">
    <location>
        <begin position="49"/>
        <end position="67"/>
    </location>
</feature>
<dbReference type="RefSeq" id="WP_277731351.1">
    <property type="nucleotide sequence ID" value="NZ_CP120733.1"/>
</dbReference>
<gene>
    <name evidence="2" type="ORF">P4S50_13650</name>
</gene>